<evidence type="ECO:0000256" key="2">
    <source>
        <dbReference type="ARBA" id="ARBA00022448"/>
    </source>
</evidence>
<evidence type="ECO:0000313" key="12">
    <source>
        <dbReference type="Proteomes" id="UP000736583"/>
    </source>
</evidence>
<keyword evidence="3" id="KW-1003">Cell membrane</keyword>
<reference evidence="11 12" key="1">
    <citation type="submission" date="2021-06" db="EMBL/GenBank/DDBJ databases">
        <authorList>
            <person name="Sun Q."/>
            <person name="Li D."/>
        </authorList>
    </citation>
    <scope>NUCLEOTIDE SEQUENCE [LARGE SCALE GENOMIC DNA]</scope>
    <source>
        <strain evidence="11 12">MSJ-4</strain>
    </source>
</reference>
<dbReference type="InterPro" id="IPR003352">
    <property type="entry name" value="PTS_EIIC"/>
</dbReference>
<keyword evidence="5" id="KW-0598">Phosphotransferase system</keyword>
<keyword evidence="6 9" id="KW-0812">Transmembrane</keyword>
<feature type="transmembrane region" description="Helical" evidence="9">
    <location>
        <begin position="139"/>
        <end position="159"/>
    </location>
</feature>
<evidence type="ECO:0000256" key="4">
    <source>
        <dbReference type="ARBA" id="ARBA00022597"/>
    </source>
</evidence>
<gene>
    <name evidence="11" type="ORF">KQI89_13620</name>
</gene>
<accession>A0ABS6F2P4</accession>
<evidence type="ECO:0000313" key="11">
    <source>
        <dbReference type="EMBL" id="MBU5592786.1"/>
    </source>
</evidence>
<keyword evidence="2" id="KW-0813">Transport</keyword>
<evidence type="ECO:0000256" key="6">
    <source>
        <dbReference type="ARBA" id="ARBA00022692"/>
    </source>
</evidence>
<protein>
    <submittedName>
        <fullName evidence="11">PTS transporter subunit EIIC</fullName>
    </submittedName>
</protein>
<keyword evidence="7 9" id="KW-1133">Transmembrane helix</keyword>
<dbReference type="EMBL" id="JAHLQL010000005">
    <property type="protein sequence ID" value="MBU5592786.1"/>
    <property type="molecule type" value="Genomic_DNA"/>
</dbReference>
<proteinExistence type="predicted"/>
<organism evidence="11 12">
    <name type="scientific">Clostridium simiarum</name>
    <dbReference type="NCBI Taxonomy" id="2841506"/>
    <lineage>
        <taxon>Bacteria</taxon>
        <taxon>Bacillati</taxon>
        <taxon>Bacillota</taxon>
        <taxon>Clostridia</taxon>
        <taxon>Eubacteriales</taxon>
        <taxon>Clostridiaceae</taxon>
        <taxon>Clostridium</taxon>
    </lineage>
</organism>
<dbReference type="PANTHER" id="PTHR30009:SF4">
    <property type="entry name" value="PTS SYSTEM N-ACETYLGLUCOSAMINE-SPECIFIC EIICBA COMPONENT"/>
    <property type="match status" value="1"/>
</dbReference>
<dbReference type="InterPro" id="IPR013013">
    <property type="entry name" value="PTS_EIIC_1"/>
</dbReference>
<dbReference type="PROSITE" id="PS51103">
    <property type="entry name" value="PTS_EIIC_TYPE_1"/>
    <property type="match status" value="1"/>
</dbReference>
<evidence type="ECO:0000256" key="8">
    <source>
        <dbReference type="ARBA" id="ARBA00023136"/>
    </source>
</evidence>
<feature type="transmembrane region" description="Helical" evidence="9">
    <location>
        <begin position="99"/>
        <end position="119"/>
    </location>
</feature>
<dbReference type="Proteomes" id="UP000736583">
    <property type="component" value="Unassembled WGS sequence"/>
</dbReference>
<evidence type="ECO:0000256" key="7">
    <source>
        <dbReference type="ARBA" id="ARBA00022989"/>
    </source>
</evidence>
<keyword evidence="8 9" id="KW-0472">Membrane</keyword>
<feature type="transmembrane region" description="Helical" evidence="9">
    <location>
        <begin position="12"/>
        <end position="33"/>
    </location>
</feature>
<sequence length="160" mass="16928">MANSKNKLQDLLTNIGKILIAPIAVLPIVAILFKLGDASVLDIPWLKEVGVAVFKNIELIFAASIAVGASEENNGVAAISAAVGYFILTNVSKTINADIHTSIKVFASIVSGISGGLLYNKYKDIKLPQILGFFGGKRFVPIVTSFVGLVLGVITGFIWP</sequence>
<name>A0ABS6F2P4_9CLOT</name>
<comment type="subcellular location">
    <subcellularLocation>
        <location evidence="1">Cell membrane</location>
        <topology evidence="1">Multi-pass membrane protein</topology>
    </subcellularLocation>
</comment>
<evidence type="ECO:0000256" key="9">
    <source>
        <dbReference type="SAM" id="Phobius"/>
    </source>
</evidence>
<keyword evidence="4" id="KW-0762">Sugar transport</keyword>
<evidence type="ECO:0000256" key="5">
    <source>
        <dbReference type="ARBA" id="ARBA00022683"/>
    </source>
</evidence>
<feature type="domain" description="PTS EIIC type-1" evidence="10">
    <location>
        <begin position="6"/>
        <end position="160"/>
    </location>
</feature>
<evidence type="ECO:0000259" key="10">
    <source>
        <dbReference type="PROSITE" id="PS51103"/>
    </source>
</evidence>
<dbReference type="InterPro" id="IPR050429">
    <property type="entry name" value="PTS_Glucose_EIICBA"/>
</dbReference>
<keyword evidence="12" id="KW-1185">Reference proteome</keyword>
<comment type="caution">
    <text evidence="11">The sequence shown here is derived from an EMBL/GenBank/DDBJ whole genome shotgun (WGS) entry which is preliminary data.</text>
</comment>
<dbReference type="Pfam" id="PF02378">
    <property type="entry name" value="PTS_EIIC"/>
    <property type="match status" value="1"/>
</dbReference>
<evidence type="ECO:0000256" key="3">
    <source>
        <dbReference type="ARBA" id="ARBA00022475"/>
    </source>
</evidence>
<dbReference type="RefSeq" id="WP_216457514.1">
    <property type="nucleotide sequence ID" value="NZ_JAHLQL010000005.1"/>
</dbReference>
<evidence type="ECO:0000256" key="1">
    <source>
        <dbReference type="ARBA" id="ARBA00004651"/>
    </source>
</evidence>
<dbReference type="PANTHER" id="PTHR30009">
    <property type="entry name" value="CYTOCHROME C-TYPE SYNTHESIS PROTEIN AND PTS TRANSMEMBRANE COMPONENT"/>
    <property type="match status" value="1"/>
</dbReference>